<evidence type="ECO:0000313" key="2">
    <source>
        <dbReference type="EMBL" id="EHQ34323.1"/>
    </source>
</evidence>
<keyword evidence="3" id="KW-1185">Reference proteome</keyword>
<accession>H1YZR1</accession>
<feature type="transmembrane region" description="Helical" evidence="1">
    <location>
        <begin position="170"/>
        <end position="185"/>
    </location>
</feature>
<feature type="transmembrane region" description="Helical" evidence="1">
    <location>
        <begin position="409"/>
        <end position="428"/>
    </location>
</feature>
<dbReference type="OrthoDB" id="148241at2157"/>
<feature type="transmembrane region" description="Helical" evidence="1">
    <location>
        <begin position="115"/>
        <end position="136"/>
    </location>
</feature>
<keyword evidence="1" id="KW-0472">Membrane</keyword>
<evidence type="ECO:0000313" key="3">
    <source>
        <dbReference type="Proteomes" id="UP000005741"/>
    </source>
</evidence>
<sequence>MKRADKLLFYIKSGINRFFPQQDKLSALLILFLIFVLTIAYFIPLLFFGRPFGTDTYTHLFHTMQIYNTDSLFSFYEEVGKIVFNPGLNENSYNYPFGSWLFIAVISKISGLKPILTAGIFSALYLAVIISTYYVYSGSFLMYKWQKILSILFLLSMPIAAISLETFRPSVFVIPFLLLAFYFAYSEKLSLKTVVIITLMSITIALSHAGTFIYLMIFSIVFFLAGCLFQGKFYKTVYFILASSFFVYWVTVRVFPHLLPQYANKSSMFMIPGNFMATKLHIFFADDLSYILYNNMFVNDEFVYALIYSALFFALGQFLIYVNKFFIQKYNEIKKSRNYALIPASISHSSLLIPFWIGPVHTILSFAGFFRLDSKGKCFMISLLAVTVLPAWINETEDIAGATGVLREINYLILIIPVSAVLGFSKITEILQQKKKGGRFLLLLLTLAIISSAIIIPLIGNAYYNNKFSGDDYIINGMTWLSGTGSPDEKVVGVGYRNIPIFTEKQDSTYGLMQGSRTKTFTKILNRVYFYGDGNHAMEHYTLFGTRYYLLSDKLISNLHGKPEDLTIDHNIDLDRIYSCRDFGIYSLSLQSGNTLMPNEGYHKNSGPTINEIGSGFEINTEAYKISVDKYNPTIKYIGDNYHNLLQEGSINEMASFYFYSTDEQFSPSQYSFNSGNNYEIKRDNNQLIYRTIIKNKDRINISTAEVRYTFYPEIIKREYIISNDRIENEERVPMLLYFNSEFFSPSNNFFYFNNNERYEKTIYPSQDCVELDDKFERIYISEGDSGIFIDYEDTSVYPDYLYYKGIISCEYSVIGLRQYEIVEPGASVHITQYISAGAETTAERRINEQNRVSLHLYPDGILPLIFCSYNSGTVLAGPGEFREISTKNSSIKLTETLGRTQKEINLKSLKQYSVENTPYITSIMINVPYYNLINNEGLRHPQNVLIDGEETDIIILPISKPATNILSFTNNSEKFFEDWEKVAESASENNDMALFLITESDISNQMKSGKMDEFLNYAEILGLFPVSADETARHFRLIGNIEYNFAEENDKITITARNKNNEAVKGLTFRIKMPAVKDGSYIAQNSKIVKEQISGDQKIIFVSVNLEPGESKKISILPDFERKKLLAEISGCLGEGEAKIKITDDKGEEIDKATVIIDSEIYYTDENGIIEVFLRRGEHKIIVKKAGYTMYSYEFVVTDRISAILGIV</sequence>
<feature type="transmembrane region" description="Helical" evidence="1">
    <location>
        <begin position="25"/>
        <end position="48"/>
    </location>
</feature>
<feature type="transmembrane region" description="Helical" evidence="1">
    <location>
        <begin position="148"/>
        <end position="164"/>
    </location>
</feature>
<dbReference type="EMBL" id="CM001436">
    <property type="protein sequence ID" value="EHQ34323.1"/>
    <property type="molecule type" value="Genomic_DNA"/>
</dbReference>
<reference evidence="2 3" key="1">
    <citation type="submission" date="2011-10" db="EMBL/GenBank/DDBJ databases">
        <title>The Improved High-Quality Draft genome of Methanoplanus limicola DSM 2279.</title>
        <authorList>
            <consortium name="US DOE Joint Genome Institute (JGI-PGF)"/>
            <person name="Lucas S."/>
            <person name="Copeland A."/>
            <person name="Lapidus A."/>
            <person name="Glavina del Rio T."/>
            <person name="Dalin E."/>
            <person name="Tice H."/>
            <person name="Bruce D."/>
            <person name="Goodwin L."/>
            <person name="Pitluck S."/>
            <person name="Peters L."/>
            <person name="Mikhailova N."/>
            <person name="Lu M."/>
            <person name="Kyrpides N."/>
            <person name="Mavromatis K."/>
            <person name="Ivanova N."/>
            <person name="Markowitz V."/>
            <person name="Cheng J.-F."/>
            <person name="Hugenholtz P."/>
            <person name="Woyke T."/>
            <person name="Wu D."/>
            <person name="Wirth R."/>
            <person name="Brambilla E.-M."/>
            <person name="Klenk H.-P."/>
            <person name="Eisen J.A."/>
        </authorList>
    </citation>
    <scope>NUCLEOTIDE SEQUENCE [LARGE SCALE GENOMIC DNA]</scope>
    <source>
        <strain evidence="2 3">DSM 2279</strain>
    </source>
</reference>
<proteinExistence type="predicted"/>
<gene>
    <name evidence="2" type="ORF">Metlim_0170</name>
</gene>
<keyword evidence="1" id="KW-1133">Transmembrane helix</keyword>
<organism evidence="2 3">
    <name type="scientific">Methanoplanus limicola DSM 2279</name>
    <dbReference type="NCBI Taxonomy" id="937775"/>
    <lineage>
        <taxon>Archaea</taxon>
        <taxon>Methanobacteriati</taxon>
        <taxon>Methanobacteriota</taxon>
        <taxon>Stenosarchaea group</taxon>
        <taxon>Methanomicrobia</taxon>
        <taxon>Methanomicrobiales</taxon>
        <taxon>Methanomicrobiaceae</taxon>
        <taxon>Methanoplanus</taxon>
    </lineage>
</organism>
<dbReference type="InParanoid" id="H1YZR1"/>
<feature type="transmembrane region" description="Helical" evidence="1">
    <location>
        <begin position="267"/>
        <end position="285"/>
    </location>
</feature>
<dbReference type="Proteomes" id="UP000005741">
    <property type="component" value="Chromosome"/>
</dbReference>
<dbReference type="HOGENOM" id="CLU_280147_0_0_2"/>
<feature type="transmembrane region" description="Helical" evidence="1">
    <location>
        <begin position="440"/>
        <end position="464"/>
    </location>
</feature>
<name>H1YZR1_9EURY</name>
<dbReference type="AlphaFoldDB" id="H1YZR1"/>
<feature type="transmembrane region" description="Helical" evidence="1">
    <location>
        <begin position="197"/>
        <end position="225"/>
    </location>
</feature>
<dbReference type="STRING" id="937775.Metlim_0170"/>
<evidence type="ECO:0000256" key="1">
    <source>
        <dbReference type="SAM" id="Phobius"/>
    </source>
</evidence>
<protein>
    <submittedName>
        <fullName evidence="2">Uncharacterized protein</fullName>
    </submittedName>
</protein>
<keyword evidence="1" id="KW-0812">Transmembrane</keyword>
<feature type="transmembrane region" description="Helical" evidence="1">
    <location>
        <begin position="237"/>
        <end position="255"/>
    </location>
</feature>
<dbReference type="RefSeq" id="WP_004075916.1">
    <property type="nucleotide sequence ID" value="NZ_CM001436.1"/>
</dbReference>
<feature type="transmembrane region" description="Helical" evidence="1">
    <location>
        <begin position="305"/>
        <end position="327"/>
    </location>
</feature>